<dbReference type="Proteomes" id="UP000004221">
    <property type="component" value="Unassembled WGS sequence"/>
</dbReference>
<dbReference type="PANTHER" id="PTHR47268">
    <property type="entry name" value="ACYLPHOSPHATASE"/>
    <property type="match status" value="1"/>
</dbReference>
<gene>
    <name evidence="7" type="primary">acyP</name>
    <name evidence="7" type="ORF">NITHO_3380012</name>
</gene>
<dbReference type="Pfam" id="PF00708">
    <property type="entry name" value="Acylphosphatase"/>
    <property type="match status" value="1"/>
</dbReference>
<accession>I4EI96</accession>
<comment type="caution">
    <text evidence="7">The sequence shown here is derived from an EMBL/GenBank/DDBJ whole genome shotgun (WGS) entry which is preliminary data.</text>
</comment>
<evidence type="ECO:0000313" key="7">
    <source>
        <dbReference type="EMBL" id="CCF84408.1"/>
    </source>
</evidence>
<sequence length="96" mass="10843">MAEQPLARLHGIVSGRVQGVGFRMFVRARARSLGLSGWVRNQEDGRSVELVAEGPRDRLDRLRALCAMGPPGALVDDVEWEWQEPTRALMSFEIRR</sequence>
<dbReference type="EC" id="3.6.1.7" evidence="2 4"/>
<dbReference type="PANTHER" id="PTHR47268:SF4">
    <property type="entry name" value="ACYLPHOSPHATASE"/>
    <property type="match status" value="1"/>
</dbReference>
<dbReference type="InterPro" id="IPR017968">
    <property type="entry name" value="Acylphosphatase_CS"/>
</dbReference>
<dbReference type="RefSeq" id="WP_008478556.1">
    <property type="nucleotide sequence ID" value="NZ_CAGS01000266.1"/>
</dbReference>
<dbReference type="PROSITE" id="PS00150">
    <property type="entry name" value="ACYLPHOSPHATASE_1"/>
    <property type="match status" value="1"/>
</dbReference>
<organism evidence="7 8">
    <name type="scientific">Nitrolancea hollandica Lb</name>
    <dbReference type="NCBI Taxonomy" id="1129897"/>
    <lineage>
        <taxon>Bacteria</taxon>
        <taxon>Pseudomonadati</taxon>
        <taxon>Thermomicrobiota</taxon>
        <taxon>Thermomicrobia</taxon>
        <taxon>Sphaerobacterales</taxon>
        <taxon>Sphaerobacterineae</taxon>
        <taxon>Sphaerobacteraceae</taxon>
        <taxon>Nitrolancea</taxon>
    </lineage>
</organism>
<evidence type="ECO:0000259" key="6">
    <source>
        <dbReference type="PROSITE" id="PS51160"/>
    </source>
</evidence>
<dbReference type="PROSITE" id="PS51160">
    <property type="entry name" value="ACYLPHOSPHATASE_3"/>
    <property type="match status" value="1"/>
</dbReference>
<evidence type="ECO:0000313" key="8">
    <source>
        <dbReference type="Proteomes" id="UP000004221"/>
    </source>
</evidence>
<reference evidence="7 8" key="1">
    <citation type="journal article" date="2012" name="ISME J.">
        <title>Nitrification expanded: discovery, physiology and genomics of a nitrite-oxidizing bacterium from the phylum Chloroflexi.</title>
        <authorList>
            <person name="Sorokin D.Y."/>
            <person name="Lucker S."/>
            <person name="Vejmelkova D."/>
            <person name="Kostrikina N.A."/>
            <person name="Kleerebezem R."/>
            <person name="Rijpstra W.I."/>
            <person name="Damste J.S."/>
            <person name="Le Paslier D."/>
            <person name="Muyzer G."/>
            <person name="Wagner M."/>
            <person name="van Loosdrecht M.C."/>
            <person name="Daims H."/>
        </authorList>
    </citation>
    <scope>NUCLEOTIDE SEQUENCE [LARGE SCALE GENOMIC DNA]</scope>
    <source>
        <strain evidence="8">none</strain>
    </source>
</reference>
<name>I4EI96_9BACT</name>
<feature type="active site" evidence="4">
    <location>
        <position position="41"/>
    </location>
</feature>
<comment type="catalytic activity">
    <reaction evidence="3 4">
        <text>an acyl phosphate + H2O = a carboxylate + phosphate + H(+)</text>
        <dbReference type="Rhea" id="RHEA:14965"/>
        <dbReference type="ChEBI" id="CHEBI:15377"/>
        <dbReference type="ChEBI" id="CHEBI:15378"/>
        <dbReference type="ChEBI" id="CHEBI:29067"/>
        <dbReference type="ChEBI" id="CHEBI:43474"/>
        <dbReference type="ChEBI" id="CHEBI:59918"/>
        <dbReference type="EC" id="3.6.1.7"/>
    </reaction>
</comment>
<comment type="similarity">
    <text evidence="1 5">Belongs to the acylphosphatase family.</text>
</comment>
<dbReference type="InterPro" id="IPR020456">
    <property type="entry name" value="Acylphosphatase"/>
</dbReference>
<evidence type="ECO:0000256" key="3">
    <source>
        <dbReference type="ARBA" id="ARBA00047645"/>
    </source>
</evidence>
<evidence type="ECO:0000256" key="4">
    <source>
        <dbReference type="PROSITE-ProRule" id="PRU00520"/>
    </source>
</evidence>
<keyword evidence="8" id="KW-1185">Reference proteome</keyword>
<dbReference type="SUPFAM" id="SSF54975">
    <property type="entry name" value="Acylphosphatase/BLUF domain-like"/>
    <property type="match status" value="1"/>
</dbReference>
<dbReference type="AlphaFoldDB" id="I4EI96"/>
<keyword evidence="4 7" id="KW-0378">Hydrolase</keyword>
<dbReference type="Gene3D" id="3.30.70.100">
    <property type="match status" value="1"/>
</dbReference>
<evidence type="ECO:0000256" key="1">
    <source>
        <dbReference type="ARBA" id="ARBA00005614"/>
    </source>
</evidence>
<dbReference type="InterPro" id="IPR036046">
    <property type="entry name" value="Acylphosphatase-like_dom_sf"/>
</dbReference>
<feature type="active site" evidence="4">
    <location>
        <position position="23"/>
    </location>
</feature>
<feature type="domain" description="Acylphosphatase-like" evidence="6">
    <location>
        <begin position="8"/>
        <end position="96"/>
    </location>
</feature>
<evidence type="ECO:0000256" key="5">
    <source>
        <dbReference type="RuleBase" id="RU004168"/>
    </source>
</evidence>
<dbReference type="GO" id="GO:0003998">
    <property type="term" value="F:acylphosphatase activity"/>
    <property type="evidence" value="ECO:0007669"/>
    <property type="project" value="UniProtKB-EC"/>
</dbReference>
<evidence type="ECO:0000256" key="2">
    <source>
        <dbReference type="ARBA" id="ARBA00012150"/>
    </source>
</evidence>
<proteinExistence type="inferred from homology"/>
<dbReference type="InterPro" id="IPR001792">
    <property type="entry name" value="Acylphosphatase-like_dom"/>
</dbReference>
<protein>
    <recommendedName>
        <fullName evidence="2 4">acylphosphatase</fullName>
        <ecNumber evidence="2 4">3.6.1.7</ecNumber>
    </recommendedName>
</protein>
<dbReference type="EMBL" id="CAGS01000266">
    <property type="protein sequence ID" value="CCF84408.1"/>
    <property type="molecule type" value="Genomic_DNA"/>
</dbReference>